<feature type="transmembrane region" description="Helical" evidence="10">
    <location>
        <begin position="126"/>
        <end position="149"/>
    </location>
</feature>
<keyword evidence="12" id="KW-1185">Reference proteome</keyword>
<feature type="transmembrane region" description="Helical" evidence="10">
    <location>
        <begin position="68"/>
        <end position="87"/>
    </location>
</feature>
<evidence type="ECO:0000256" key="10">
    <source>
        <dbReference type="RuleBase" id="RU351113"/>
    </source>
</evidence>
<dbReference type="PANTHER" id="PTHR21137:SF35">
    <property type="entry name" value="ODORANT RECEPTOR 19A-RELATED"/>
    <property type="match status" value="1"/>
</dbReference>
<keyword evidence="5 10" id="KW-0552">Olfaction</keyword>
<evidence type="ECO:0000256" key="2">
    <source>
        <dbReference type="ARBA" id="ARBA00022475"/>
    </source>
</evidence>
<dbReference type="GO" id="GO:0005549">
    <property type="term" value="F:odorant binding"/>
    <property type="evidence" value="ECO:0007669"/>
    <property type="project" value="InterPro"/>
</dbReference>
<dbReference type="GeneID" id="100463161"/>
<evidence type="ECO:0000256" key="7">
    <source>
        <dbReference type="ARBA" id="ARBA00023136"/>
    </source>
</evidence>
<evidence type="ECO:0000313" key="12">
    <source>
        <dbReference type="Proteomes" id="UP000002358"/>
    </source>
</evidence>
<dbReference type="OrthoDB" id="7548151at2759"/>
<dbReference type="CTD" id="100463161"/>
<proteinExistence type="inferred from homology"/>
<reference evidence="11" key="1">
    <citation type="submission" date="2021-01" db="UniProtKB">
        <authorList>
            <consortium name="EnsemblMetazoa"/>
        </authorList>
    </citation>
    <scope>IDENTIFICATION</scope>
</reference>
<evidence type="ECO:0000256" key="3">
    <source>
        <dbReference type="ARBA" id="ARBA00022606"/>
    </source>
</evidence>
<sequence length="384" mass="43853">MDQKRFKYKAYERNVIWLLKSAGLWPEAHPVPRKILSLVTLFTSFVVMVTATNYSFQNVGNVRMLTKGMSLAVSFSSVFSKIAFFILHQEDLLYLNKHLTGGFMRDMKRPENGPALLSNVKTFNRFLYMHAVSVAIAMIMYSITPLLVLRKHGKYIRTFPSIYPFAYELGGLVHWIIYAVEVSAAATLVTVSAGVDNLFGFYALQMCGELRMLAHRFRDLRAGNNYKDNLKDCIERHQVLINAKNKLEDIFGLITIWLAISGSLVLCSLIFQVSELIKNHVSYLRIAHVCAYLLPKFLQIFLYAWCGNLIAEESKICLYAMYDSHWPDSHNTNSKRDILIVMSQEPLSVVAMGCMVIQLDMFAKIVKTSVSYFFLLRTLSAENE</sequence>
<evidence type="ECO:0000256" key="6">
    <source>
        <dbReference type="ARBA" id="ARBA00022989"/>
    </source>
</evidence>
<protein>
    <recommendedName>
        <fullName evidence="10">Odorant receptor</fullName>
    </recommendedName>
</protein>
<dbReference type="InParanoid" id="A0A7M6UPS9"/>
<feature type="transmembrane region" description="Helical" evidence="10">
    <location>
        <begin position="161"/>
        <end position="178"/>
    </location>
</feature>
<dbReference type="EnsemblMetazoa" id="NM_001190665">
    <property type="protein sequence ID" value="NP_001177594"/>
    <property type="gene ID" value="GeneID_100463161"/>
</dbReference>
<keyword evidence="2" id="KW-1003">Cell membrane</keyword>
<dbReference type="Proteomes" id="UP000002358">
    <property type="component" value="Chromosome 1"/>
</dbReference>
<dbReference type="GO" id="GO:0005886">
    <property type="term" value="C:plasma membrane"/>
    <property type="evidence" value="ECO:0007669"/>
    <property type="project" value="UniProtKB-SubCell"/>
</dbReference>
<dbReference type="AlphaFoldDB" id="A0A7M6UPS9"/>
<comment type="similarity">
    <text evidence="10">Belongs to the insect chemoreceptor superfamily. Heteromeric odorant receptor channel (TC 1.A.69) family.</text>
</comment>
<dbReference type="RefSeq" id="NP_001177594.1">
    <property type="nucleotide sequence ID" value="NM_001190665.1"/>
</dbReference>
<feature type="transmembrane region" description="Helical" evidence="10">
    <location>
        <begin position="184"/>
        <end position="204"/>
    </location>
</feature>
<dbReference type="GO" id="GO:0007165">
    <property type="term" value="P:signal transduction"/>
    <property type="evidence" value="ECO:0007669"/>
    <property type="project" value="UniProtKB-KW"/>
</dbReference>
<comment type="subcellular location">
    <subcellularLocation>
        <location evidence="1 10">Cell membrane</location>
        <topology evidence="1 10">Multi-pass membrane protein</topology>
    </subcellularLocation>
</comment>
<keyword evidence="9 10" id="KW-0807">Transducer</keyword>
<dbReference type="GO" id="GO:0004984">
    <property type="term" value="F:olfactory receptor activity"/>
    <property type="evidence" value="ECO:0007669"/>
    <property type="project" value="InterPro"/>
</dbReference>
<evidence type="ECO:0000256" key="4">
    <source>
        <dbReference type="ARBA" id="ARBA00022692"/>
    </source>
</evidence>
<organism evidence="11 12">
    <name type="scientific">Nasonia vitripennis</name>
    <name type="common">Parasitic wasp</name>
    <dbReference type="NCBI Taxonomy" id="7425"/>
    <lineage>
        <taxon>Eukaryota</taxon>
        <taxon>Metazoa</taxon>
        <taxon>Ecdysozoa</taxon>
        <taxon>Arthropoda</taxon>
        <taxon>Hexapoda</taxon>
        <taxon>Insecta</taxon>
        <taxon>Pterygota</taxon>
        <taxon>Neoptera</taxon>
        <taxon>Endopterygota</taxon>
        <taxon>Hymenoptera</taxon>
        <taxon>Apocrita</taxon>
        <taxon>Proctotrupomorpha</taxon>
        <taxon>Chalcidoidea</taxon>
        <taxon>Pteromalidae</taxon>
        <taxon>Pteromalinae</taxon>
        <taxon>Nasonia</taxon>
    </lineage>
</organism>
<keyword evidence="4 10" id="KW-0812">Transmembrane</keyword>
<keyword evidence="3 10" id="KW-0716">Sensory transduction</keyword>
<keyword evidence="7 10" id="KW-0472">Membrane</keyword>
<accession>A0A7M6UPS9</accession>
<dbReference type="KEGG" id="nvi:100463161"/>
<evidence type="ECO:0000256" key="1">
    <source>
        <dbReference type="ARBA" id="ARBA00004651"/>
    </source>
</evidence>
<dbReference type="PANTHER" id="PTHR21137">
    <property type="entry name" value="ODORANT RECEPTOR"/>
    <property type="match status" value="1"/>
</dbReference>
<keyword evidence="8 10" id="KW-0675">Receptor</keyword>
<name>A0A7M6UPS9_NASVI</name>
<dbReference type="Pfam" id="PF02949">
    <property type="entry name" value="7tm_6"/>
    <property type="match status" value="1"/>
</dbReference>
<feature type="transmembrane region" description="Helical" evidence="10">
    <location>
        <begin position="250"/>
        <end position="271"/>
    </location>
</feature>
<feature type="transmembrane region" description="Helical" evidence="10">
    <location>
        <begin position="283"/>
        <end position="305"/>
    </location>
</feature>
<evidence type="ECO:0000256" key="5">
    <source>
        <dbReference type="ARBA" id="ARBA00022725"/>
    </source>
</evidence>
<evidence type="ECO:0000256" key="8">
    <source>
        <dbReference type="ARBA" id="ARBA00023170"/>
    </source>
</evidence>
<dbReference type="FunCoup" id="A0A7M6UPS9">
    <property type="interactions" value="69"/>
</dbReference>
<evidence type="ECO:0000313" key="11">
    <source>
        <dbReference type="EnsemblMetazoa" id="NP_001177594"/>
    </source>
</evidence>
<dbReference type="SMR" id="A0A7M6UPS9"/>
<feature type="transmembrane region" description="Helical" evidence="10">
    <location>
        <begin position="35"/>
        <end position="56"/>
    </location>
</feature>
<dbReference type="InterPro" id="IPR004117">
    <property type="entry name" value="7tm6_olfct_rcpt"/>
</dbReference>
<keyword evidence="6 10" id="KW-1133">Transmembrane helix</keyword>
<evidence type="ECO:0000256" key="9">
    <source>
        <dbReference type="ARBA" id="ARBA00023224"/>
    </source>
</evidence>